<organism evidence="1 2">
    <name type="scientific">Fusarium torulosum</name>
    <dbReference type="NCBI Taxonomy" id="33205"/>
    <lineage>
        <taxon>Eukaryota</taxon>
        <taxon>Fungi</taxon>
        <taxon>Dikarya</taxon>
        <taxon>Ascomycota</taxon>
        <taxon>Pezizomycotina</taxon>
        <taxon>Sordariomycetes</taxon>
        <taxon>Hypocreomycetidae</taxon>
        <taxon>Hypocreales</taxon>
        <taxon>Nectriaceae</taxon>
        <taxon>Fusarium</taxon>
    </lineage>
</organism>
<comment type="caution">
    <text evidence="1">The sequence shown here is derived from an EMBL/GenBank/DDBJ whole genome shotgun (WGS) entry which is preliminary data.</text>
</comment>
<name>A0AAE8SP09_9HYPO</name>
<dbReference type="Gene3D" id="3.40.50.720">
    <property type="entry name" value="NAD(P)-binding Rossmann-like Domain"/>
    <property type="match status" value="1"/>
</dbReference>
<dbReference type="Proteomes" id="UP001187734">
    <property type="component" value="Unassembled WGS sequence"/>
</dbReference>
<protein>
    <submittedName>
        <fullName evidence="1">Uncharacterized protein</fullName>
    </submittedName>
</protein>
<evidence type="ECO:0000313" key="1">
    <source>
        <dbReference type="EMBL" id="SPJ88706.1"/>
    </source>
</evidence>
<gene>
    <name evidence="1" type="ORF">FTOL_12600</name>
</gene>
<reference evidence="1" key="1">
    <citation type="submission" date="2018-03" db="EMBL/GenBank/DDBJ databases">
        <authorList>
            <person name="Guldener U."/>
        </authorList>
    </citation>
    <scope>NUCLEOTIDE SEQUENCE</scope>
</reference>
<sequence>MVRYKFKTIPPQEEDCTGKVFIVTGSNCDAAYGVRLPVQGPNIFEGLDAQTNVMQHYSNAKLIQIMFMTKLAEAVDSSGKGHILVNVVHPGFCGT</sequence>
<keyword evidence="2" id="KW-1185">Reference proteome</keyword>
<accession>A0AAE8SP09</accession>
<evidence type="ECO:0000313" key="2">
    <source>
        <dbReference type="Proteomes" id="UP001187734"/>
    </source>
</evidence>
<dbReference type="EMBL" id="ONZP01000618">
    <property type="protein sequence ID" value="SPJ88706.1"/>
    <property type="molecule type" value="Genomic_DNA"/>
</dbReference>
<dbReference type="AlphaFoldDB" id="A0AAE8SP09"/>
<proteinExistence type="predicted"/>